<keyword evidence="3" id="KW-1185">Reference proteome</keyword>
<dbReference type="InterPro" id="IPR043917">
    <property type="entry name" value="DUF5753"/>
</dbReference>
<proteinExistence type="predicted"/>
<dbReference type="SMART" id="SM00530">
    <property type="entry name" value="HTH_XRE"/>
    <property type="match status" value="1"/>
</dbReference>
<comment type="caution">
    <text evidence="2">The sequence shown here is derived from an EMBL/GenBank/DDBJ whole genome shotgun (WGS) entry which is preliminary data.</text>
</comment>
<dbReference type="InterPro" id="IPR010982">
    <property type="entry name" value="Lambda_DNA-bd_dom_sf"/>
</dbReference>
<feature type="domain" description="HTH cro/C1-type" evidence="1">
    <location>
        <begin position="19"/>
        <end position="72"/>
    </location>
</feature>
<evidence type="ECO:0000313" key="2">
    <source>
        <dbReference type="EMBL" id="GAA0621163.1"/>
    </source>
</evidence>
<dbReference type="Proteomes" id="UP001500668">
    <property type="component" value="Unassembled WGS sequence"/>
</dbReference>
<accession>A0ABP3RZX8</accession>
<dbReference type="Pfam" id="PF13560">
    <property type="entry name" value="HTH_31"/>
    <property type="match status" value="1"/>
</dbReference>
<dbReference type="PROSITE" id="PS50943">
    <property type="entry name" value="HTH_CROC1"/>
    <property type="match status" value="1"/>
</dbReference>
<sequence length="277" mass="31284">MEEDEGLTSELFIAVGEQLKVLRVRAGLTQKEFGRLVGYTESQISAMERGVRITQPDFLDKADDILNAGGVLRAARKAIERAQAKARTRHPGWFRDYANVEAEAVSLHDYSTHALPGLLQTEKYARAVFTQRRPLLDERTVEKRVADRLARQQIFERWPAPTFSFVLEESVLSRPVGGRTVQMNQLQRLLHLGSLRTVELQVMPTDREDHAGLGGPFILLTPKGKQQAAYTEIYGHPRLITDHNEVRVFADRYGIIRAQALTPRESLSLIEKMLGDA</sequence>
<dbReference type="RefSeq" id="WP_344078779.1">
    <property type="nucleotide sequence ID" value="NZ_BAAACA010000043.1"/>
</dbReference>
<dbReference type="CDD" id="cd00093">
    <property type="entry name" value="HTH_XRE"/>
    <property type="match status" value="1"/>
</dbReference>
<dbReference type="InterPro" id="IPR001387">
    <property type="entry name" value="Cro/C1-type_HTH"/>
</dbReference>
<name>A0ABP3RZX8_9ACTN</name>
<dbReference type="Pfam" id="PF19054">
    <property type="entry name" value="DUF5753"/>
    <property type="match status" value="1"/>
</dbReference>
<gene>
    <name evidence="2" type="ORF">GCM10010394_59730</name>
</gene>
<dbReference type="EMBL" id="BAAACA010000043">
    <property type="protein sequence ID" value="GAA0621163.1"/>
    <property type="molecule type" value="Genomic_DNA"/>
</dbReference>
<evidence type="ECO:0000259" key="1">
    <source>
        <dbReference type="PROSITE" id="PS50943"/>
    </source>
</evidence>
<organism evidence="2 3">
    <name type="scientific">Streptomyces crystallinus</name>
    <dbReference type="NCBI Taxonomy" id="68191"/>
    <lineage>
        <taxon>Bacteria</taxon>
        <taxon>Bacillati</taxon>
        <taxon>Actinomycetota</taxon>
        <taxon>Actinomycetes</taxon>
        <taxon>Kitasatosporales</taxon>
        <taxon>Streptomycetaceae</taxon>
        <taxon>Streptomyces</taxon>
    </lineage>
</organism>
<dbReference type="SUPFAM" id="SSF47413">
    <property type="entry name" value="lambda repressor-like DNA-binding domains"/>
    <property type="match status" value="1"/>
</dbReference>
<reference evidence="3" key="1">
    <citation type="journal article" date="2019" name="Int. J. Syst. Evol. Microbiol.">
        <title>The Global Catalogue of Microorganisms (GCM) 10K type strain sequencing project: providing services to taxonomists for standard genome sequencing and annotation.</title>
        <authorList>
            <consortium name="The Broad Institute Genomics Platform"/>
            <consortium name="The Broad Institute Genome Sequencing Center for Infectious Disease"/>
            <person name="Wu L."/>
            <person name="Ma J."/>
        </authorList>
    </citation>
    <scope>NUCLEOTIDE SEQUENCE [LARGE SCALE GENOMIC DNA]</scope>
    <source>
        <strain evidence="3">JCM 5067</strain>
    </source>
</reference>
<dbReference type="Gene3D" id="1.10.260.40">
    <property type="entry name" value="lambda repressor-like DNA-binding domains"/>
    <property type="match status" value="1"/>
</dbReference>
<protein>
    <submittedName>
        <fullName evidence="2">Helix-turn-helix transcriptional regulator</fullName>
    </submittedName>
</protein>
<evidence type="ECO:0000313" key="3">
    <source>
        <dbReference type="Proteomes" id="UP001500668"/>
    </source>
</evidence>